<feature type="compositionally biased region" description="Low complexity" evidence="6">
    <location>
        <begin position="41"/>
        <end position="50"/>
    </location>
</feature>
<sequence length="329" mass="32951">MRRSASVIAAGTALSLLLLVGCSGDGPDDDTSARDQASTTEPSVPAGPSAPAEPPPAEAPPADHEADVAALAGVTLTGNPGTMPFFNVETPLALTGEVARVADVGAGPVVESGDAVAVHVASFNPDTQTIEASSYEQGPELLLAEPGGLPQALLDSMLGAQVGSRVLFGAPADGHTTIYSFEILGTGPVFERAEGTAVTPPAGLPVVTLAADGTPALTPAEGEPPAGMVVQPLITGAGDPVSADSWLVVNSSTWLWDGTEVFSTWQGGTTTVMRLADAMTGWQEGLAGQTIGSQVLLVLPPDKAFGAEGTEEVPAGSTVVVVVDILAGM</sequence>
<keyword evidence="4 5" id="KW-0413">Isomerase</keyword>
<organism evidence="9 10">
    <name type="scientific">Jiangella alkaliphila</name>
    <dbReference type="NCBI Taxonomy" id="419479"/>
    <lineage>
        <taxon>Bacteria</taxon>
        <taxon>Bacillati</taxon>
        <taxon>Actinomycetota</taxon>
        <taxon>Actinomycetes</taxon>
        <taxon>Jiangellales</taxon>
        <taxon>Jiangellaceae</taxon>
        <taxon>Jiangella</taxon>
    </lineage>
</organism>
<dbReference type="PROSITE" id="PS50059">
    <property type="entry name" value="FKBP_PPIASE"/>
    <property type="match status" value="1"/>
</dbReference>
<protein>
    <recommendedName>
        <fullName evidence="2 5">peptidylprolyl isomerase</fullName>
        <ecNumber evidence="2 5">5.2.1.8</ecNumber>
    </recommendedName>
</protein>
<dbReference type="InterPro" id="IPR046357">
    <property type="entry name" value="PPIase_dom_sf"/>
</dbReference>
<accession>A0A1H2FZQ6</accession>
<dbReference type="InterPro" id="IPR001179">
    <property type="entry name" value="PPIase_FKBP_dom"/>
</dbReference>
<feature type="signal peptide" evidence="7">
    <location>
        <begin position="1"/>
        <end position="24"/>
    </location>
</feature>
<dbReference type="PROSITE" id="PS51257">
    <property type="entry name" value="PROKAR_LIPOPROTEIN"/>
    <property type="match status" value="1"/>
</dbReference>
<feature type="region of interest" description="Disordered" evidence="6">
    <location>
        <begin position="24"/>
        <end position="63"/>
    </location>
</feature>
<gene>
    <name evidence="9" type="ORF">SAMN04488563_0211</name>
</gene>
<evidence type="ECO:0000313" key="10">
    <source>
        <dbReference type="Proteomes" id="UP000182977"/>
    </source>
</evidence>
<dbReference type="EMBL" id="LT629791">
    <property type="protein sequence ID" value="SDU12839.1"/>
    <property type="molecule type" value="Genomic_DNA"/>
</dbReference>
<dbReference type="GO" id="GO:0003755">
    <property type="term" value="F:peptidyl-prolyl cis-trans isomerase activity"/>
    <property type="evidence" value="ECO:0007669"/>
    <property type="project" value="UniProtKB-KW"/>
</dbReference>
<keyword evidence="7" id="KW-0732">Signal</keyword>
<evidence type="ECO:0000256" key="6">
    <source>
        <dbReference type="SAM" id="MobiDB-lite"/>
    </source>
</evidence>
<keyword evidence="3 5" id="KW-0697">Rotamase</keyword>
<dbReference type="STRING" id="419479.SAMN04488563_0211"/>
<evidence type="ECO:0000256" key="5">
    <source>
        <dbReference type="PROSITE-ProRule" id="PRU00277"/>
    </source>
</evidence>
<evidence type="ECO:0000256" key="1">
    <source>
        <dbReference type="ARBA" id="ARBA00000971"/>
    </source>
</evidence>
<evidence type="ECO:0000256" key="2">
    <source>
        <dbReference type="ARBA" id="ARBA00013194"/>
    </source>
</evidence>
<comment type="catalytic activity">
    <reaction evidence="1 5">
        <text>[protein]-peptidylproline (omega=180) = [protein]-peptidylproline (omega=0)</text>
        <dbReference type="Rhea" id="RHEA:16237"/>
        <dbReference type="Rhea" id="RHEA-COMP:10747"/>
        <dbReference type="Rhea" id="RHEA-COMP:10748"/>
        <dbReference type="ChEBI" id="CHEBI:83833"/>
        <dbReference type="ChEBI" id="CHEBI:83834"/>
        <dbReference type="EC" id="5.2.1.8"/>
    </reaction>
</comment>
<name>A0A1H2FZQ6_9ACTN</name>
<dbReference type="EC" id="5.2.1.8" evidence="2 5"/>
<evidence type="ECO:0000313" key="9">
    <source>
        <dbReference type="EMBL" id="SDU12839.1"/>
    </source>
</evidence>
<evidence type="ECO:0000256" key="3">
    <source>
        <dbReference type="ARBA" id="ARBA00023110"/>
    </source>
</evidence>
<dbReference type="Proteomes" id="UP000182977">
    <property type="component" value="Chromosome I"/>
</dbReference>
<evidence type="ECO:0000256" key="4">
    <source>
        <dbReference type="ARBA" id="ARBA00023235"/>
    </source>
</evidence>
<evidence type="ECO:0000259" key="8">
    <source>
        <dbReference type="PROSITE" id="PS50059"/>
    </source>
</evidence>
<reference evidence="10" key="1">
    <citation type="submission" date="2016-10" db="EMBL/GenBank/DDBJ databases">
        <authorList>
            <person name="Varghese N."/>
            <person name="Submissions S."/>
        </authorList>
    </citation>
    <scope>NUCLEOTIDE SEQUENCE [LARGE SCALE GENOMIC DNA]</scope>
    <source>
        <strain evidence="10">DSM 45079</strain>
    </source>
</reference>
<feature type="domain" description="PPIase FKBP-type" evidence="8">
    <location>
        <begin position="244"/>
        <end position="329"/>
    </location>
</feature>
<dbReference type="SUPFAM" id="SSF54534">
    <property type="entry name" value="FKBP-like"/>
    <property type="match status" value="1"/>
</dbReference>
<keyword evidence="10" id="KW-1185">Reference proteome</keyword>
<evidence type="ECO:0000256" key="7">
    <source>
        <dbReference type="SAM" id="SignalP"/>
    </source>
</evidence>
<proteinExistence type="predicted"/>
<dbReference type="AlphaFoldDB" id="A0A1H2FZQ6"/>
<feature type="chain" id="PRO_5009274400" description="peptidylprolyl isomerase" evidence="7">
    <location>
        <begin position="25"/>
        <end position="329"/>
    </location>
</feature>
<dbReference type="Gene3D" id="3.10.50.40">
    <property type="match status" value="1"/>
</dbReference>
<dbReference type="Pfam" id="PF00254">
    <property type="entry name" value="FKBP_C"/>
    <property type="match status" value="1"/>
</dbReference>